<comment type="caution">
    <text evidence="5">The sequence shown here is derived from an EMBL/GenBank/DDBJ whole genome shotgun (WGS) entry which is preliminary data.</text>
</comment>
<feature type="chain" id="PRO_5007524341" evidence="3">
    <location>
        <begin position="20"/>
        <end position="1220"/>
    </location>
</feature>
<dbReference type="Pfam" id="PF13364">
    <property type="entry name" value="BetaGal_ABD2"/>
    <property type="match status" value="1"/>
</dbReference>
<keyword evidence="6" id="KW-1185">Reference proteome</keyword>
<dbReference type="Proteomes" id="UP000076023">
    <property type="component" value="Unassembled WGS sequence"/>
</dbReference>
<dbReference type="GO" id="GO:0004553">
    <property type="term" value="F:hydrolase activity, hydrolyzing O-glycosyl compounds"/>
    <property type="evidence" value="ECO:0007669"/>
    <property type="project" value="UniProtKB-ARBA"/>
</dbReference>
<evidence type="ECO:0000313" key="5">
    <source>
        <dbReference type="EMBL" id="GAT32310.1"/>
    </source>
</evidence>
<feature type="domain" description="Beta-galactosidase jelly roll" evidence="4">
    <location>
        <begin position="233"/>
        <end position="338"/>
    </location>
</feature>
<keyword evidence="2" id="KW-0326">Glycosidase</keyword>
<dbReference type="AlphaFoldDB" id="A0A146G3U1"/>
<proteinExistence type="predicted"/>
<keyword evidence="3" id="KW-0732">Signal</keyword>
<evidence type="ECO:0000259" key="4">
    <source>
        <dbReference type="Pfam" id="PF13364"/>
    </source>
</evidence>
<evidence type="ECO:0000313" key="6">
    <source>
        <dbReference type="Proteomes" id="UP000076023"/>
    </source>
</evidence>
<sequence length="1220" mass="135209">MKSVPVLILVGAFSLSAYAQTPAPTPFAAQPVAVRPIKPAKTTVTPVDAFSAANAASWTTEPVVTGGSAPFSIESADGGFLRLKTDGMDPGKMTVRVFLPGEAAANGSVWAKARANYVTFLCRSNKPARMTFHPLQRGKSAGTNQAAFTAEPGDWKRVILPVADMGLKDLSKVAGIGFRVASAPAGTEVEIKDLAVGNAPYYDDLWKTQKLAISLEGDWRFATDPGDKGMTESWFAPGFDDSQWKVLKSGLDWQAQGIEHYGYGWYRQQIFVPKEFEGVPLKITLCDIKADDDAWFNGQRIGGFNGEYKYNNWNTRTYIVPPALIRYGENNQITIRIWGGNITFIGKKSGLIKGPLVAELDPYTVKFRKPGGEAVAPDLFDLSDAQQGQPFEIIFSFPGELAQAAGAQVQFKLVNSSGTALASGQAPLVTGDKGIATATVPVDLETSRKVYLSGRLWAQLIINDAQGMPLYAGRREMDRLSFLKRDTTPLPALPETLEDTPYGKLKLIDEIDASKPIFEDAHPYLQSGFIKAQERMPAGSDVDVKVTEILGKKARESAYGWFAYRVGRGKLNPRSTYLLRIEYPEDKPRFSPIEVQVGQNFMDVGWKSGVGKPDDVYDNWPISQKWNWYDVIVPLDDETTGTGGTGTAPAENGFWVYFMNKIGPEGFYSMWEGGPAVAKIKLYEINPEKDAPVIHRPEGLPNRVLSLDWERQPDGNPEDFVKYAKLMGYSAISPIMLKWTFMNYSDPLNGYTSIVIDEHNYWANKPYDPTTGEPASSPIPGRKTQHELFLEATKKWGIDYIPRFEWGGSMDLPEDAKAIGVDGKLAKPNRFAQWSANLLNQASWDDLQKLMDHLIKPYVKDNPQLTGVLWRIRCDRVQISYGEADLELFSKETGIALPAGGQAQRAAWAAGEMRAKYDEWWHGKRADFHKKLAALLQSYRPGMELYYYNWDPDKFGIILPDITAWAFKAKVAKSGPTGGKAAYEAEREERSKLTAADYIETMRTGNFGDASKGINRADYGIRPELYRDTPGIQIFAPANYLCYADKPEYLNYFQTADGLAVSNVVSYDEVNARMINPKYEGNMITPGGPEFSMALELLAYFHGDARTLNYTVYTYGRGFADAHRRFAQAFLALPAVKGTVIDQGDADVKARLYPTDKGTYLGVAYKGYEGKKLTIKVPGKAGAKLKDLVTDKYMSTTDSGGDLQFVIDSQPMELNAYRIE</sequence>
<protein>
    <submittedName>
        <fullName evidence="5">Glycosyl hydrolases family 2, sugar binding domain</fullName>
    </submittedName>
</protein>
<dbReference type="Gene3D" id="2.60.120.260">
    <property type="entry name" value="Galactose-binding domain-like"/>
    <property type="match status" value="1"/>
</dbReference>
<reference evidence="6" key="1">
    <citation type="journal article" date="2017" name="Genome Announc.">
        <title>Draft Genome Sequence of Terrimicrobium sacchariphilum NM-5T, a Facultative Anaerobic Soil Bacterium of the Class Spartobacteria.</title>
        <authorList>
            <person name="Qiu Y.L."/>
            <person name="Tourlousse D.M."/>
            <person name="Matsuura N."/>
            <person name="Ohashi A."/>
            <person name="Sekiguchi Y."/>
        </authorList>
    </citation>
    <scope>NUCLEOTIDE SEQUENCE [LARGE SCALE GENOMIC DNA]</scope>
    <source>
        <strain evidence="6">NM-5</strain>
    </source>
</reference>
<dbReference type="STRING" id="690879.TSACC_2708"/>
<dbReference type="EMBL" id="BDCO01000002">
    <property type="protein sequence ID" value="GAT32310.1"/>
    <property type="molecule type" value="Genomic_DNA"/>
</dbReference>
<dbReference type="SUPFAM" id="SSF49785">
    <property type="entry name" value="Galactose-binding domain-like"/>
    <property type="match status" value="1"/>
</dbReference>
<evidence type="ECO:0000256" key="1">
    <source>
        <dbReference type="ARBA" id="ARBA00022801"/>
    </source>
</evidence>
<gene>
    <name evidence="5" type="ORF">TSACC_2708</name>
</gene>
<evidence type="ECO:0000256" key="2">
    <source>
        <dbReference type="ARBA" id="ARBA00023295"/>
    </source>
</evidence>
<dbReference type="InParanoid" id="A0A146G3U1"/>
<evidence type="ECO:0000256" key="3">
    <source>
        <dbReference type="SAM" id="SignalP"/>
    </source>
</evidence>
<dbReference type="RefSeq" id="WP_169809530.1">
    <property type="nucleotide sequence ID" value="NZ_BDCO01000002.1"/>
</dbReference>
<keyword evidence="1 5" id="KW-0378">Hydrolase</keyword>
<feature type="signal peptide" evidence="3">
    <location>
        <begin position="1"/>
        <end position="19"/>
    </location>
</feature>
<dbReference type="InterPro" id="IPR025300">
    <property type="entry name" value="BetaGal_jelly_roll_dom"/>
</dbReference>
<dbReference type="InterPro" id="IPR008979">
    <property type="entry name" value="Galactose-bd-like_sf"/>
</dbReference>
<accession>A0A146G3U1</accession>
<organism evidence="5 6">
    <name type="scientific">Terrimicrobium sacchariphilum</name>
    <dbReference type="NCBI Taxonomy" id="690879"/>
    <lineage>
        <taxon>Bacteria</taxon>
        <taxon>Pseudomonadati</taxon>
        <taxon>Verrucomicrobiota</taxon>
        <taxon>Terrimicrobiia</taxon>
        <taxon>Terrimicrobiales</taxon>
        <taxon>Terrimicrobiaceae</taxon>
        <taxon>Terrimicrobium</taxon>
    </lineage>
</organism>
<name>A0A146G3U1_TERSA</name>